<keyword evidence="8" id="KW-1185">Reference proteome</keyword>
<dbReference type="InterPro" id="IPR002401">
    <property type="entry name" value="Cyt_P450_E_grp-I"/>
</dbReference>
<dbReference type="Gramene" id="TVU25320">
    <property type="protein sequence ID" value="TVU25320"/>
    <property type="gene ID" value="EJB05_27812"/>
</dbReference>
<evidence type="ECO:0000256" key="5">
    <source>
        <dbReference type="ARBA" id="ARBA00023004"/>
    </source>
</evidence>
<name>A0A5J9UQJ8_9POAL</name>
<protein>
    <recommendedName>
        <fullName evidence="9">Cytochrome P450</fullName>
    </recommendedName>
</protein>
<dbReference type="GO" id="GO:0016705">
    <property type="term" value="F:oxidoreductase activity, acting on paired donors, with incorporation or reduction of molecular oxygen"/>
    <property type="evidence" value="ECO:0007669"/>
    <property type="project" value="InterPro"/>
</dbReference>
<dbReference type="GO" id="GO:0005506">
    <property type="term" value="F:iron ion binding"/>
    <property type="evidence" value="ECO:0007669"/>
    <property type="project" value="InterPro"/>
</dbReference>
<evidence type="ECO:0000256" key="2">
    <source>
        <dbReference type="ARBA" id="ARBA00022617"/>
    </source>
</evidence>
<keyword evidence="6" id="KW-0812">Transmembrane</keyword>
<dbReference type="AlphaFoldDB" id="A0A5J9UQJ8"/>
<dbReference type="OrthoDB" id="507451at2759"/>
<feature type="transmembrane region" description="Helical" evidence="6">
    <location>
        <begin position="6"/>
        <end position="24"/>
    </location>
</feature>
<dbReference type="EMBL" id="RWGY01000013">
    <property type="protein sequence ID" value="TVU25320.1"/>
    <property type="molecule type" value="Genomic_DNA"/>
</dbReference>
<comment type="similarity">
    <text evidence="1">Belongs to the cytochrome P450 family.</text>
</comment>
<reference evidence="7 8" key="1">
    <citation type="journal article" date="2019" name="Sci. Rep.">
        <title>A high-quality genome of Eragrostis curvula grass provides insights into Poaceae evolution and supports new strategies to enhance forage quality.</title>
        <authorList>
            <person name="Carballo J."/>
            <person name="Santos B.A.C.M."/>
            <person name="Zappacosta D."/>
            <person name="Garbus I."/>
            <person name="Selva J.P."/>
            <person name="Gallo C.A."/>
            <person name="Diaz A."/>
            <person name="Albertini E."/>
            <person name="Caccamo M."/>
            <person name="Echenique V."/>
        </authorList>
    </citation>
    <scope>NUCLEOTIDE SEQUENCE [LARGE SCALE GENOMIC DNA]</scope>
    <source>
        <strain evidence="8">cv. Victoria</strain>
        <tissue evidence="7">Leaf</tissue>
    </source>
</reference>
<evidence type="ECO:0000313" key="8">
    <source>
        <dbReference type="Proteomes" id="UP000324897"/>
    </source>
</evidence>
<dbReference type="Proteomes" id="UP000324897">
    <property type="component" value="Chromosome 2"/>
</dbReference>
<keyword evidence="5" id="KW-0408">Iron</keyword>
<dbReference type="PANTHER" id="PTHR47944">
    <property type="entry name" value="CYTOCHROME P450 98A9"/>
    <property type="match status" value="1"/>
</dbReference>
<accession>A0A5J9UQJ8</accession>
<dbReference type="GO" id="GO:0044550">
    <property type="term" value="P:secondary metabolite biosynthetic process"/>
    <property type="evidence" value="ECO:0007669"/>
    <property type="project" value="UniProtKB-ARBA"/>
</dbReference>
<organism evidence="7 8">
    <name type="scientific">Eragrostis curvula</name>
    <name type="common">weeping love grass</name>
    <dbReference type="NCBI Taxonomy" id="38414"/>
    <lineage>
        <taxon>Eukaryota</taxon>
        <taxon>Viridiplantae</taxon>
        <taxon>Streptophyta</taxon>
        <taxon>Embryophyta</taxon>
        <taxon>Tracheophyta</taxon>
        <taxon>Spermatophyta</taxon>
        <taxon>Magnoliopsida</taxon>
        <taxon>Liliopsida</taxon>
        <taxon>Poales</taxon>
        <taxon>Poaceae</taxon>
        <taxon>PACMAD clade</taxon>
        <taxon>Chloridoideae</taxon>
        <taxon>Eragrostideae</taxon>
        <taxon>Eragrostidinae</taxon>
        <taxon>Eragrostis</taxon>
    </lineage>
</organism>
<evidence type="ECO:0000256" key="4">
    <source>
        <dbReference type="ARBA" id="ARBA00023002"/>
    </source>
</evidence>
<keyword evidence="4" id="KW-0560">Oxidoreductase</keyword>
<comment type="caution">
    <text evidence="7">The sequence shown here is derived from an EMBL/GenBank/DDBJ whole genome shotgun (WGS) entry which is preliminary data.</text>
</comment>
<keyword evidence="3" id="KW-0479">Metal-binding</keyword>
<dbReference type="PRINTS" id="PR00463">
    <property type="entry name" value="EP450I"/>
</dbReference>
<evidence type="ECO:0000256" key="1">
    <source>
        <dbReference type="ARBA" id="ARBA00010617"/>
    </source>
</evidence>
<evidence type="ECO:0000313" key="7">
    <source>
        <dbReference type="EMBL" id="TVU25320.1"/>
    </source>
</evidence>
<keyword evidence="6" id="KW-0472">Membrane</keyword>
<evidence type="ECO:0000256" key="6">
    <source>
        <dbReference type="SAM" id="Phobius"/>
    </source>
</evidence>
<dbReference type="PANTHER" id="PTHR47944:SF4">
    <property type="entry name" value="OS09G0441700 PROTEIN"/>
    <property type="match status" value="1"/>
</dbReference>
<feature type="non-terminal residue" evidence="7">
    <location>
        <position position="1"/>
    </location>
</feature>
<dbReference type="SUPFAM" id="SSF48264">
    <property type="entry name" value="Cytochrome P450"/>
    <property type="match status" value="1"/>
</dbReference>
<evidence type="ECO:0000256" key="3">
    <source>
        <dbReference type="ARBA" id="ARBA00022723"/>
    </source>
</evidence>
<proteinExistence type="inferred from homology"/>
<evidence type="ECO:0008006" key="9">
    <source>
        <dbReference type="Google" id="ProtNLM"/>
    </source>
</evidence>
<dbReference type="GO" id="GO:0020037">
    <property type="term" value="F:heme binding"/>
    <property type="evidence" value="ECO:0007669"/>
    <property type="project" value="InterPro"/>
</dbReference>
<keyword evidence="6" id="KW-1133">Transmembrane helix</keyword>
<dbReference type="Pfam" id="PF00067">
    <property type="entry name" value="p450"/>
    <property type="match status" value="1"/>
</dbReference>
<dbReference type="Gene3D" id="1.10.630.10">
    <property type="entry name" value="Cytochrome P450"/>
    <property type="match status" value="1"/>
</dbReference>
<sequence length="313" mass="35638">MEIAPWASFLTIVLTTVLFLLAICRHHSRKYNPPPGPTPFPVIGSLNLVGPLLHRSLQELSAQYGPFMSIRLGSHTFVIGSSVEAAKFFLKTNDMVFIDRPRTAAGKYTLYNHSDILSSPYGAYWRQARKLCQATLFSESQLKSQEYIRREEMRATLNKVLIASSSGHVVRLKDHLYLQSLNVICRLVLGKKYVGDDSVTSLEEFMWMMDELLVLNGAVVLGDVIPWLSFLDLQGYIGRMKKLNKMFDLFLEHMLHQHNERRQGEGKNFVPKDMVDLLQECAEDPNLEVPIKRDGVKALVLVRVTVFGMLHFI</sequence>
<dbReference type="GO" id="GO:0004497">
    <property type="term" value="F:monooxygenase activity"/>
    <property type="evidence" value="ECO:0007669"/>
    <property type="project" value="InterPro"/>
</dbReference>
<keyword evidence="2" id="KW-0349">Heme</keyword>
<dbReference type="InterPro" id="IPR036396">
    <property type="entry name" value="Cyt_P450_sf"/>
</dbReference>
<gene>
    <name evidence="7" type="ORF">EJB05_27812</name>
</gene>
<dbReference type="InterPro" id="IPR001128">
    <property type="entry name" value="Cyt_P450"/>
</dbReference>